<dbReference type="EMBL" id="CAADFS010000006">
    <property type="protein sequence ID" value="VFK39422.1"/>
    <property type="molecule type" value="Genomic_DNA"/>
</dbReference>
<dbReference type="InterPro" id="IPR015943">
    <property type="entry name" value="WD40/YVTN_repeat-like_dom_sf"/>
</dbReference>
<dbReference type="InterPro" id="IPR036322">
    <property type="entry name" value="WD40_repeat_dom_sf"/>
</dbReference>
<organism evidence="5">
    <name type="scientific">Candidatus Kentrum sp. TC</name>
    <dbReference type="NCBI Taxonomy" id="2126339"/>
    <lineage>
        <taxon>Bacteria</taxon>
        <taxon>Pseudomonadati</taxon>
        <taxon>Pseudomonadota</taxon>
        <taxon>Gammaproteobacteria</taxon>
        <taxon>Candidatus Kentrum</taxon>
    </lineage>
</organism>
<dbReference type="PANTHER" id="PTHR19879:SF9">
    <property type="entry name" value="TRANSCRIPTION INITIATION FACTOR TFIID SUBUNIT 5"/>
    <property type="match status" value="1"/>
</dbReference>
<dbReference type="InterPro" id="IPR019775">
    <property type="entry name" value="WD40_repeat_CS"/>
</dbReference>
<feature type="repeat" description="WD" evidence="3">
    <location>
        <begin position="284"/>
        <end position="326"/>
    </location>
</feature>
<dbReference type="PANTHER" id="PTHR19879">
    <property type="entry name" value="TRANSCRIPTION INITIATION FACTOR TFIID"/>
    <property type="match status" value="1"/>
</dbReference>
<proteinExistence type="predicted"/>
<sequence>MTDVPAPIPRLVIDSGGHKAMVWDVLFTPDGERLISVSKDKTVRIWNVASGELLETLRGRMGEGPEGRLYAGALAPVDARGRRWLAVGGYLSRWSIRLMDLNAPRDAPLRILKGYGNAIFALAFSPDGKRLLSGSGDCTARLWDLESGETIQVLRGHTDHIYAVAFSPDARGEGRIVTGSLDHTLRLWDGAGNPIRVLEGHGDKVFSAAFTPDGNHLLSGGWDKTIRLWDGRTGAFVKRLAEQDSVVVSLSISPDGKKVLTGSGSDPIANHVFAIPSGERLLRFEEHENLVAATAISPDGKLAATGGGNDNEIYLWDLATGRVARKLVGKGNVIWSVGFARDGSAVAWGKEPDYSTSNALIYRGPLQHQFQLREGGESGDAAGPFDPGYAGAVTAEEDYLRALEEVGETRVRTPNGQIHATLEILVGDEVRHPIERGPSDGSDHRSLTLTPDGTTLISGGSWGVLASYDVASGEKLKEFIGHTGDVWAVAPSPDGRWLVSGSHDQTARLWEIASGKLLLTIFPASNGEWVAWTPAGYYTASLNGDRLIGWHIDQGEDRLADYYPAERFAGRFRKSRVVVHYLATGGNLDEAIRLANLELPHRERVDRTEIADLPALAPPMVFIAEPFDPESATDQPRLLLKAEAHSMNEAPVREVWITVNGRAPGEGGARTFTRNERRVRFETTIALEPGENRIAVYAGNRHADSGPEMRIVTRTDAPALEKPDLYLLAIGVSEYADPGHNLNYAHADAEAVADILKAQEGKLYGRVEVRLLTDGEANRSGVLEGLEWLIQAGTQRDVAVIFIAGHGLKDERGHYYFLPHDGDPDRARVTCVRWSEFEHTFRDIPGIRWLLADTCRSGGITGKRAPIPRDVGDMTDALRALRSVEGGVVVMSASNGREASLESSRWRHGAFTRAFIDGIAEGKADHDRDGRIGIKELDLYLTNRVKELTEGQQHPMTEIPAMISDFPVAIVE</sequence>
<dbReference type="CDD" id="cd00200">
    <property type="entry name" value="WD40"/>
    <property type="match status" value="2"/>
</dbReference>
<gene>
    <name evidence="5" type="ORF">BECKTC1821D_GA0114238_100641</name>
</gene>
<keyword evidence="2" id="KW-0677">Repeat</keyword>
<dbReference type="InterPro" id="IPR029030">
    <property type="entry name" value="Caspase-like_dom_sf"/>
</dbReference>
<feature type="repeat" description="WD" evidence="3">
    <location>
        <begin position="112"/>
        <end position="153"/>
    </location>
</feature>
<dbReference type="InterPro" id="IPR020472">
    <property type="entry name" value="WD40_PAC1"/>
</dbReference>
<keyword evidence="1 3" id="KW-0853">WD repeat</keyword>
<feature type="domain" description="Peptidase C14 caspase" evidence="4">
    <location>
        <begin position="728"/>
        <end position="959"/>
    </location>
</feature>
<dbReference type="SUPFAM" id="SSF82171">
    <property type="entry name" value="DPP6 N-terminal domain-like"/>
    <property type="match status" value="1"/>
</dbReference>
<dbReference type="Gene3D" id="2.130.10.10">
    <property type="entry name" value="YVTN repeat-like/Quinoprotein amine dehydrogenase"/>
    <property type="match status" value="4"/>
</dbReference>
<accession>A0A450YD01</accession>
<evidence type="ECO:0000256" key="3">
    <source>
        <dbReference type="PROSITE-ProRule" id="PRU00221"/>
    </source>
</evidence>
<name>A0A450YD01_9GAMM</name>
<dbReference type="InterPro" id="IPR011600">
    <property type="entry name" value="Pept_C14_caspase"/>
</dbReference>
<evidence type="ECO:0000256" key="1">
    <source>
        <dbReference type="ARBA" id="ARBA00022574"/>
    </source>
</evidence>
<dbReference type="PROSITE" id="PS50294">
    <property type="entry name" value="WD_REPEATS_REGION"/>
    <property type="match status" value="5"/>
</dbReference>
<dbReference type="PROSITE" id="PS00678">
    <property type="entry name" value="WD_REPEATS_1"/>
    <property type="match status" value="4"/>
</dbReference>
<feature type="repeat" description="WD" evidence="3">
    <location>
        <begin position="198"/>
        <end position="239"/>
    </location>
</feature>
<reference evidence="5" key="1">
    <citation type="submission" date="2019-02" db="EMBL/GenBank/DDBJ databases">
        <authorList>
            <person name="Gruber-Vodicka R. H."/>
            <person name="Seah K. B. B."/>
        </authorList>
    </citation>
    <scope>NUCLEOTIDE SEQUENCE</scope>
    <source>
        <strain evidence="5">BECK_BZ123</strain>
    </source>
</reference>
<dbReference type="SUPFAM" id="SSF52129">
    <property type="entry name" value="Caspase-like"/>
    <property type="match status" value="1"/>
</dbReference>
<dbReference type="InterPro" id="IPR018247">
    <property type="entry name" value="EF_Hand_1_Ca_BS"/>
</dbReference>
<dbReference type="AlphaFoldDB" id="A0A450YD01"/>
<dbReference type="SUPFAM" id="SSF50978">
    <property type="entry name" value="WD40 repeat-like"/>
    <property type="match status" value="1"/>
</dbReference>
<dbReference type="PROSITE" id="PS00018">
    <property type="entry name" value="EF_HAND_1"/>
    <property type="match status" value="1"/>
</dbReference>
<dbReference type="SMART" id="SM00320">
    <property type="entry name" value="WD40"/>
    <property type="match status" value="7"/>
</dbReference>
<dbReference type="GO" id="GO:0006508">
    <property type="term" value="P:proteolysis"/>
    <property type="evidence" value="ECO:0007669"/>
    <property type="project" value="InterPro"/>
</dbReference>
<feature type="repeat" description="WD" evidence="3">
    <location>
        <begin position="479"/>
        <end position="520"/>
    </location>
</feature>
<dbReference type="Pfam" id="PF00400">
    <property type="entry name" value="WD40"/>
    <property type="match status" value="6"/>
</dbReference>
<dbReference type="PRINTS" id="PR00320">
    <property type="entry name" value="GPROTEINBRPT"/>
</dbReference>
<feature type="repeat" description="WD" evidence="3">
    <location>
        <begin position="154"/>
        <end position="189"/>
    </location>
</feature>
<dbReference type="PROSITE" id="PS50082">
    <property type="entry name" value="WD_REPEATS_2"/>
    <property type="match status" value="6"/>
</dbReference>
<evidence type="ECO:0000256" key="2">
    <source>
        <dbReference type="ARBA" id="ARBA00022737"/>
    </source>
</evidence>
<dbReference type="Pfam" id="PF00656">
    <property type="entry name" value="Peptidase_C14"/>
    <property type="match status" value="1"/>
</dbReference>
<dbReference type="InterPro" id="IPR001680">
    <property type="entry name" value="WD40_rpt"/>
</dbReference>
<evidence type="ECO:0000259" key="4">
    <source>
        <dbReference type="Pfam" id="PF00656"/>
    </source>
</evidence>
<evidence type="ECO:0000313" key="5">
    <source>
        <dbReference type="EMBL" id="VFK39422.1"/>
    </source>
</evidence>
<dbReference type="Gene3D" id="3.40.50.1460">
    <property type="match status" value="1"/>
</dbReference>
<feature type="repeat" description="WD" evidence="3">
    <location>
        <begin position="15"/>
        <end position="56"/>
    </location>
</feature>
<protein>
    <submittedName>
        <fullName evidence="5">WD40 repeat</fullName>
    </submittedName>
</protein>
<dbReference type="GO" id="GO:0004197">
    <property type="term" value="F:cysteine-type endopeptidase activity"/>
    <property type="evidence" value="ECO:0007669"/>
    <property type="project" value="InterPro"/>
</dbReference>